<evidence type="ECO:0000256" key="1">
    <source>
        <dbReference type="SAM" id="MobiDB-lite"/>
    </source>
</evidence>
<dbReference type="Proteomes" id="UP000607653">
    <property type="component" value="Unassembled WGS sequence"/>
</dbReference>
<sequence>MATRGHPFLNVRRPRDVGRRPRGLGYRRP</sequence>
<feature type="region of interest" description="Disordered" evidence="1">
    <location>
        <begin position="1"/>
        <end position="29"/>
    </location>
</feature>
<evidence type="ECO:0000313" key="2">
    <source>
        <dbReference type="EMBL" id="DAD39357.1"/>
    </source>
</evidence>
<name>A0A822Z3I5_NELNU</name>
<dbReference type="EMBL" id="DUZY01000005">
    <property type="protein sequence ID" value="DAD39357.1"/>
    <property type="molecule type" value="Genomic_DNA"/>
</dbReference>
<evidence type="ECO:0000313" key="3">
    <source>
        <dbReference type="Proteomes" id="UP000607653"/>
    </source>
</evidence>
<keyword evidence="3" id="KW-1185">Reference proteome</keyword>
<gene>
    <name evidence="2" type="ORF">HUJ06_013680</name>
</gene>
<reference evidence="2 3" key="1">
    <citation type="journal article" date="2020" name="Mol. Biol. Evol.">
        <title>Distinct Expression and Methylation Patterns for Genes with Different Fates following a Single Whole-Genome Duplication in Flowering Plants.</title>
        <authorList>
            <person name="Shi T."/>
            <person name="Rahmani R.S."/>
            <person name="Gugger P.F."/>
            <person name="Wang M."/>
            <person name="Li H."/>
            <person name="Zhang Y."/>
            <person name="Li Z."/>
            <person name="Wang Q."/>
            <person name="Van de Peer Y."/>
            <person name="Marchal K."/>
            <person name="Chen J."/>
        </authorList>
    </citation>
    <scope>NUCLEOTIDE SEQUENCE [LARGE SCALE GENOMIC DNA]</scope>
    <source>
        <tissue evidence="2">Leaf</tissue>
    </source>
</reference>
<dbReference type="AlphaFoldDB" id="A0A822Z3I5"/>
<comment type="caution">
    <text evidence="2">The sequence shown here is derived from an EMBL/GenBank/DDBJ whole genome shotgun (WGS) entry which is preliminary data.</text>
</comment>
<proteinExistence type="predicted"/>
<accession>A0A822Z3I5</accession>
<protein>
    <submittedName>
        <fullName evidence="2">Uncharacterized protein</fullName>
    </submittedName>
</protein>
<feature type="compositionally biased region" description="Basic residues" evidence="1">
    <location>
        <begin position="20"/>
        <end position="29"/>
    </location>
</feature>
<organism evidence="2 3">
    <name type="scientific">Nelumbo nucifera</name>
    <name type="common">Sacred lotus</name>
    <dbReference type="NCBI Taxonomy" id="4432"/>
    <lineage>
        <taxon>Eukaryota</taxon>
        <taxon>Viridiplantae</taxon>
        <taxon>Streptophyta</taxon>
        <taxon>Embryophyta</taxon>
        <taxon>Tracheophyta</taxon>
        <taxon>Spermatophyta</taxon>
        <taxon>Magnoliopsida</taxon>
        <taxon>Proteales</taxon>
        <taxon>Nelumbonaceae</taxon>
        <taxon>Nelumbo</taxon>
    </lineage>
</organism>